<protein>
    <submittedName>
        <fullName evidence="1">Uncharacterized protein</fullName>
    </submittedName>
</protein>
<proteinExistence type="predicted"/>
<reference evidence="1" key="1">
    <citation type="submission" date="2017-05" db="EMBL/GenBank/DDBJ databases">
        <authorList>
            <consortium name="The Broad Institute Genomics Platform"/>
            <consortium name="The Broad Institute Genomic Center for Infectious Diseases"/>
            <person name="Earl A."/>
            <person name="Manson A."/>
            <person name="Schwartman J."/>
            <person name="Gilmore M."/>
            <person name="Abouelleil A."/>
            <person name="Cao P."/>
            <person name="Chapman S."/>
            <person name="Cusick C."/>
            <person name="Shea T."/>
            <person name="Young S."/>
            <person name="Neafsey D."/>
            <person name="Nusbaum C."/>
            <person name="Birren B."/>
        </authorList>
    </citation>
    <scope>NUCLEOTIDE SEQUENCE</scope>
    <source>
        <strain evidence="1">7F3_DIV0205</strain>
    </source>
</reference>
<gene>
    <name evidence="1" type="ORF">A5821_003318</name>
</gene>
<evidence type="ECO:0000313" key="1">
    <source>
        <dbReference type="EMBL" id="WYK02175.1"/>
    </source>
</evidence>
<name>A0AAQ3WBA7_9ENTE</name>
<dbReference type="EMBL" id="CP147244">
    <property type="protein sequence ID" value="WYK02175.1"/>
    <property type="molecule type" value="Genomic_DNA"/>
</dbReference>
<keyword evidence="2" id="KW-1185">Reference proteome</keyword>
<evidence type="ECO:0000313" key="2">
    <source>
        <dbReference type="Proteomes" id="UP000194948"/>
    </source>
</evidence>
<dbReference type="Proteomes" id="UP000194948">
    <property type="component" value="Chromosome"/>
</dbReference>
<dbReference type="AlphaFoldDB" id="A0AAQ3WBA7"/>
<sequence length="42" mass="5023">MNEMFSISILFYLFSERLAHVAKYFSTLLAYQFKIIMSIELL</sequence>
<reference evidence="1" key="2">
    <citation type="submission" date="2024-03" db="EMBL/GenBank/DDBJ databases">
        <title>The Genome Sequence of Enterococcus sp. DIV0205d.</title>
        <authorList>
            <consortium name="The Broad Institute Genomics Platform"/>
            <consortium name="The Broad Institute Microbial Omics Core"/>
            <consortium name="The Broad Institute Genomic Center for Infectious Diseases"/>
            <person name="Earl A."/>
            <person name="Manson A."/>
            <person name="Gilmore M."/>
            <person name="Schwartman J."/>
            <person name="Shea T."/>
            <person name="Abouelleil A."/>
            <person name="Cao P."/>
            <person name="Chapman S."/>
            <person name="Cusick C."/>
            <person name="Young S."/>
            <person name="Neafsey D."/>
            <person name="Nusbaum C."/>
            <person name="Birren B."/>
        </authorList>
    </citation>
    <scope>NUCLEOTIDE SEQUENCE</scope>
    <source>
        <strain evidence="1">7F3_DIV0205</strain>
    </source>
</reference>
<accession>A0AAQ3WBA7</accession>
<organism evidence="1 2">
    <name type="scientific">Candidatus Enterococcus palustris</name>
    <dbReference type="NCBI Taxonomy" id="1834189"/>
    <lineage>
        <taxon>Bacteria</taxon>
        <taxon>Bacillati</taxon>
        <taxon>Bacillota</taxon>
        <taxon>Bacilli</taxon>
        <taxon>Lactobacillales</taxon>
        <taxon>Enterococcaceae</taxon>
        <taxon>Enterococcus</taxon>
    </lineage>
</organism>